<name>A0AAD7JQA9_9AGAR</name>
<dbReference type="Proteomes" id="UP001215280">
    <property type="component" value="Unassembled WGS sequence"/>
</dbReference>
<dbReference type="AlphaFoldDB" id="A0AAD7JQA9"/>
<accession>A0AAD7JQA9</accession>
<keyword evidence="3" id="KW-1185">Reference proteome</keyword>
<feature type="chain" id="PRO_5042210929" evidence="1">
    <location>
        <begin position="22"/>
        <end position="412"/>
    </location>
</feature>
<dbReference type="InterPro" id="IPR011990">
    <property type="entry name" value="TPR-like_helical_dom_sf"/>
</dbReference>
<evidence type="ECO:0000256" key="1">
    <source>
        <dbReference type="SAM" id="SignalP"/>
    </source>
</evidence>
<comment type="caution">
    <text evidence="2">The sequence shown here is derived from an EMBL/GenBank/DDBJ whole genome shotgun (WGS) entry which is preliminary data.</text>
</comment>
<evidence type="ECO:0000313" key="3">
    <source>
        <dbReference type="Proteomes" id="UP001215280"/>
    </source>
</evidence>
<proteinExistence type="predicted"/>
<feature type="signal peptide" evidence="1">
    <location>
        <begin position="1"/>
        <end position="21"/>
    </location>
</feature>
<evidence type="ECO:0000313" key="2">
    <source>
        <dbReference type="EMBL" id="KAJ7767923.1"/>
    </source>
</evidence>
<dbReference type="Gene3D" id="1.25.40.10">
    <property type="entry name" value="Tetratricopeptide repeat domain"/>
    <property type="match status" value="1"/>
</dbReference>
<sequence>MPRQTVKKMFVLLLYKLTAHVQEPIKYDFDSPERSPGSGSDSRANGFVSSNSWVKKWKTFFYRDSRVLIHKSQQRVSPDPAEELQSLADVFLQRYEESQDREDLDTALKKYKAASNQLPENHPNKARCLQCLATCSTYQYEESGDLEFLDLACQKDQEALGFVPEEHPDRSLLMSDVGRCMRDRFERLGNLQDLEASLQKLNAAIELTPKGHPQLPRLMQDLGTGFGRRFQRLGDLPDLEASLQKLKAAVALTPEGHPSGPALLQNVAASFMTRYLRFRDPQHFKNIHSYYTASLNTASTHPEHSWNAAIHWASFSEQYQPSDCVSAYLAAFNLLPEILWIGHSIPVSATVFRNLGCQRCSGAWYRFGCNVTLKTVGILLHLVWLPASFATGTHLQLPFDSQLRLNQNIVSY</sequence>
<protein>
    <submittedName>
        <fullName evidence="2">Uncharacterized protein</fullName>
    </submittedName>
</protein>
<keyword evidence="1" id="KW-0732">Signal</keyword>
<dbReference type="EMBL" id="JARJLG010000029">
    <property type="protein sequence ID" value="KAJ7767923.1"/>
    <property type="molecule type" value="Genomic_DNA"/>
</dbReference>
<reference evidence="2" key="1">
    <citation type="submission" date="2023-03" db="EMBL/GenBank/DDBJ databases">
        <title>Massive genome expansion in bonnet fungi (Mycena s.s.) driven by repeated elements and novel gene families across ecological guilds.</title>
        <authorList>
            <consortium name="Lawrence Berkeley National Laboratory"/>
            <person name="Harder C.B."/>
            <person name="Miyauchi S."/>
            <person name="Viragh M."/>
            <person name="Kuo A."/>
            <person name="Thoen E."/>
            <person name="Andreopoulos B."/>
            <person name="Lu D."/>
            <person name="Skrede I."/>
            <person name="Drula E."/>
            <person name="Henrissat B."/>
            <person name="Morin E."/>
            <person name="Kohler A."/>
            <person name="Barry K."/>
            <person name="LaButti K."/>
            <person name="Morin E."/>
            <person name="Salamov A."/>
            <person name="Lipzen A."/>
            <person name="Mereny Z."/>
            <person name="Hegedus B."/>
            <person name="Baldrian P."/>
            <person name="Stursova M."/>
            <person name="Weitz H."/>
            <person name="Taylor A."/>
            <person name="Grigoriev I.V."/>
            <person name="Nagy L.G."/>
            <person name="Martin F."/>
            <person name="Kauserud H."/>
        </authorList>
    </citation>
    <scope>NUCLEOTIDE SEQUENCE</scope>
    <source>
        <strain evidence="2">CBHHK188m</strain>
    </source>
</reference>
<organism evidence="2 3">
    <name type="scientific">Mycena maculata</name>
    <dbReference type="NCBI Taxonomy" id="230809"/>
    <lineage>
        <taxon>Eukaryota</taxon>
        <taxon>Fungi</taxon>
        <taxon>Dikarya</taxon>
        <taxon>Basidiomycota</taxon>
        <taxon>Agaricomycotina</taxon>
        <taxon>Agaricomycetes</taxon>
        <taxon>Agaricomycetidae</taxon>
        <taxon>Agaricales</taxon>
        <taxon>Marasmiineae</taxon>
        <taxon>Mycenaceae</taxon>
        <taxon>Mycena</taxon>
    </lineage>
</organism>
<gene>
    <name evidence="2" type="ORF">DFH07DRAFT_1009325</name>
</gene>